<comment type="subcellular location">
    <subcellularLocation>
        <location evidence="1">Mitochondrion membrane</location>
        <topology evidence="1">Multi-pass membrane protein</topology>
    </subcellularLocation>
</comment>
<evidence type="ECO:0000256" key="5">
    <source>
        <dbReference type="ARBA" id="ARBA00022737"/>
    </source>
</evidence>
<keyword evidence="13" id="KW-1185">Reference proteome</keyword>
<reference evidence="12 13" key="1">
    <citation type="submission" date="2018-06" db="EMBL/GenBank/DDBJ databases">
        <title>Comparative genomics reveals the genomic features of Rhizophagus irregularis, R. cerebriforme, R. diaphanum and Gigaspora rosea, and their symbiotic lifestyle signature.</title>
        <authorList>
            <person name="Morin E."/>
            <person name="San Clemente H."/>
            <person name="Chen E.C.H."/>
            <person name="De La Providencia I."/>
            <person name="Hainaut M."/>
            <person name="Kuo A."/>
            <person name="Kohler A."/>
            <person name="Murat C."/>
            <person name="Tang N."/>
            <person name="Roy S."/>
            <person name="Loubradou J."/>
            <person name="Henrissat B."/>
            <person name="Grigoriev I.V."/>
            <person name="Corradi N."/>
            <person name="Roux C."/>
            <person name="Martin F.M."/>
        </authorList>
    </citation>
    <scope>NUCLEOTIDE SEQUENCE [LARGE SCALE GENOMIC DNA]</scope>
    <source>
        <strain evidence="12 13">DAOM 227022</strain>
    </source>
</reference>
<comment type="similarity">
    <text evidence="2 10">Belongs to the mitochondrial carrier (TC 2.A.29) family.</text>
</comment>
<dbReference type="AlphaFoldDB" id="A0A397SL00"/>
<keyword evidence="8 9" id="KW-0472">Membrane</keyword>
<evidence type="ECO:0000313" key="13">
    <source>
        <dbReference type="Proteomes" id="UP000265703"/>
    </source>
</evidence>
<dbReference type="STRING" id="658196.A0A397SL00"/>
<feature type="repeat" description="Solcar" evidence="9">
    <location>
        <begin position="129"/>
        <end position="232"/>
    </location>
</feature>
<dbReference type="PANTHER" id="PTHR45624">
    <property type="entry name" value="MITOCHONDRIAL BASIC AMINO ACIDS TRANSPORTER-RELATED"/>
    <property type="match status" value="1"/>
</dbReference>
<dbReference type="GO" id="GO:0031966">
    <property type="term" value="C:mitochondrial membrane"/>
    <property type="evidence" value="ECO:0007669"/>
    <property type="project" value="UniProtKB-SubCell"/>
</dbReference>
<dbReference type="PRINTS" id="PR00926">
    <property type="entry name" value="MITOCARRIER"/>
</dbReference>
<dbReference type="GO" id="GO:0000064">
    <property type="term" value="F:L-ornithine transmembrane transporter activity"/>
    <property type="evidence" value="ECO:0007669"/>
    <property type="project" value="TreeGrafter"/>
</dbReference>
<evidence type="ECO:0000256" key="7">
    <source>
        <dbReference type="ARBA" id="ARBA00023128"/>
    </source>
</evidence>
<keyword evidence="3 10" id="KW-0813">Transport</keyword>
<dbReference type="PROSITE" id="PS50920">
    <property type="entry name" value="SOLCAR"/>
    <property type="match status" value="3"/>
</dbReference>
<dbReference type="SUPFAM" id="SSF103506">
    <property type="entry name" value="Mitochondrial carrier"/>
    <property type="match status" value="1"/>
</dbReference>
<gene>
    <name evidence="12" type="ORF">C1645_742082</name>
</gene>
<evidence type="ECO:0000256" key="1">
    <source>
        <dbReference type="ARBA" id="ARBA00004225"/>
    </source>
</evidence>
<name>A0A397SL00_9GLOM</name>
<organism evidence="12 13">
    <name type="scientific">Glomus cerebriforme</name>
    <dbReference type="NCBI Taxonomy" id="658196"/>
    <lineage>
        <taxon>Eukaryota</taxon>
        <taxon>Fungi</taxon>
        <taxon>Fungi incertae sedis</taxon>
        <taxon>Mucoromycota</taxon>
        <taxon>Glomeromycotina</taxon>
        <taxon>Glomeromycetes</taxon>
        <taxon>Glomerales</taxon>
        <taxon>Glomeraceae</taxon>
        <taxon>Glomus</taxon>
    </lineage>
</organism>
<keyword evidence="5" id="KW-0677">Repeat</keyword>
<evidence type="ECO:0000256" key="10">
    <source>
        <dbReference type="RuleBase" id="RU000488"/>
    </source>
</evidence>
<evidence type="ECO:0000256" key="11">
    <source>
        <dbReference type="SAM" id="MobiDB-lite"/>
    </source>
</evidence>
<evidence type="ECO:0000256" key="2">
    <source>
        <dbReference type="ARBA" id="ARBA00006375"/>
    </source>
</evidence>
<keyword evidence="4 9" id="KW-0812">Transmembrane</keyword>
<dbReference type="EMBL" id="QKYT01000469">
    <property type="protein sequence ID" value="RIA84785.1"/>
    <property type="molecule type" value="Genomic_DNA"/>
</dbReference>
<proteinExistence type="inferred from homology"/>
<dbReference type="InterPro" id="IPR002067">
    <property type="entry name" value="MCP"/>
</dbReference>
<keyword evidence="7" id="KW-0496">Mitochondrion</keyword>
<dbReference type="OrthoDB" id="2139348at2759"/>
<feature type="region of interest" description="Disordered" evidence="11">
    <location>
        <begin position="1"/>
        <end position="24"/>
    </location>
</feature>
<evidence type="ECO:0000256" key="9">
    <source>
        <dbReference type="PROSITE-ProRule" id="PRU00282"/>
    </source>
</evidence>
<protein>
    <submittedName>
        <fullName evidence="12">Mitochondrial carrier domain-containing protein</fullName>
    </submittedName>
</protein>
<dbReference type="Proteomes" id="UP000265703">
    <property type="component" value="Unassembled WGS sequence"/>
</dbReference>
<comment type="caution">
    <text evidence="12">The sequence shown here is derived from an EMBL/GenBank/DDBJ whole genome shotgun (WGS) entry which is preliminary data.</text>
</comment>
<dbReference type="InterPro" id="IPR050567">
    <property type="entry name" value="Mitochondrial_Carrier"/>
</dbReference>
<evidence type="ECO:0000256" key="4">
    <source>
        <dbReference type="ARBA" id="ARBA00022692"/>
    </source>
</evidence>
<dbReference type="PANTHER" id="PTHR45624:SF31">
    <property type="entry name" value="MITOCHONDRIAL ORNITHINE TRANSPORTER 1"/>
    <property type="match status" value="1"/>
</dbReference>
<dbReference type="Pfam" id="PF00153">
    <property type="entry name" value="Mito_carr"/>
    <property type="match status" value="3"/>
</dbReference>
<evidence type="ECO:0000313" key="12">
    <source>
        <dbReference type="EMBL" id="RIA84785.1"/>
    </source>
</evidence>
<dbReference type="InterPro" id="IPR018108">
    <property type="entry name" value="MCP_transmembrane"/>
</dbReference>
<sequence>MELASENSITINPPKNSNELKNSSKTDQGIKNFIFGSIAGMTGKLVEYPFDTVKTRLQAQPELFKGPLDCFRQTLTREGFFGFYRGISPPMIGAMLENASLFLVYNYVQTMIKEYTTPNYNKSQHEAPLSMSIVCFAGAMAGTSASFWLTPIELIKCKLQVQETFTYGSAGRNINNSNLGSSPRYSGPWNIIKHTLKSHNIGGFYRGHSATIVRETAGTAVWFSAYESMIRLFISNRIGKSSSLKEGKNITKDDLSTIELMSSGACAGMAYNLSIFPVDSIKSQMQTDEERMIAIGKKVIKRGFWQVGGDIYKIDGIRGFYRGCSMTVARAAPSSAIIFMTYELLSRRFSKQDF</sequence>
<evidence type="ECO:0000256" key="8">
    <source>
        <dbReference type="ARBA" id="ARBA00023136"/>
    </source>
</evidence>
<dbReference type="InterPro" id="IPR023395">
    <property type="entry name" value="MCP_dom_sf"/>
</dbReference>
<feature type="repeat" description="Solcar" evidence="9">
    <location>
        <begin position="27"/>
        <end position="111"/>
    </location>
</feature>
<accession>A0A397SL00</accession>
<feature type="repeat" description="Solcar" evidence="9">
    <location>
        <begin position="255"/>
        <end position="348"/>
    </location>
</feature>
<keyword evidence="6" id="KW-1133">Transmembrane helix</keyword>
<dbReference type="Gene3D" id="1.50.40.10">
    <property type="entry name" value="Mitochondrial carrier domain"/>
    <property type="match status" value="2"/>
</dbReference>
<evidence type="ECO:0000256" key="3">
    <source>
        <dbReference type="ARBA" id="ARBA00022448"/>
    </source>
</evidence>
<dbReference type="GO" id="GO:1990575">
    <property type="term" value="P:mitochondrial L-ornithine transmembrane transport"/>
    <property type="evidence" value="ECO:0007669"/>
    <property type="project" value="TreeGrafter"/>
</dbReference>
<evidence type="ECO:0000256" key="6">
    <source>
        <dbReference type="ARBA" id="ARBA00022989"/>
    </source>
</evidence>